<dbReference type="EMBL" id="QDKM01000025">
    <property type="protein sequence ID" value="PVH27222.1"/>
    <property type="molecule type" value="Genomic_DNA"/>
</dbReference>
<dbReference type="Proteomes" id="UP000245911">
    <property type="component" value="Unassembled WGS sequence"/>
</dbReference>
<gene>
    <name evidence="2" type="ORF">DDE20_18775</name>
</gene>
<feature type="region of interest" description="Disordered" evidence="1">
    <location>
        <begin position="119"/>
        <end position="138"/>
    </location>
</feature>
<sequence>MSRVSANSEYLRFGIDPAAHDWGIFKRRFWGDYIRRLHLGLTRGKRHKQAIRDALNNGKETPISPRHVRTAEWRAKEELRLAEKAAEVETREREVSTREEIADDVIEFAEAIAAGDLDESGKVLEKPSGAAPRDQRAEHPRWLASLGFSKARKALRAATARIRKRAEEEAKRDAEKMIADELAEIEAADTMIVSIAQQLPLELRKRVAEMRKKLVKKIMAADPPVQNRKRALPRRIDPDE</sequence>
<dbReference type="RefSeq" id="WP_116560041.1">
    <property type="nucleotide sequence ID" value="NZ_QDKM01000025.1"/>
</dbReference>
<organism evidence="2 3">
    <name type="scientific">Pararhodobacter oceanensis</name>
    <dbReference type="NCBI Taxonomy" id="2172121"/>
    <lineage>
        <taxon>Bacteria</taxon>
        <taxon>Pseudomonadati</taxon>
        <taxon>Pseudomonadota</taxon>
        <taxon>Alphaproteobacteria</taxon>
        <taxon>Rhodobacterales</taxon>
        <taxon>Paracoccaceae</taxon>
        <taxon>Pararhodobacter</taxon>
    </lineage>
</organism>
<accession>A0A2T8HPK6</accession>
<proteinExistence type="predicted"/>
<evidence type="ECO:0000313" key="2">
    <source>
        <dbReference type="EMBL" id="PVH27222.1"/>
    </source>
</evidence>
<keyword evidence="3" id="KW-1185">Reference proteome</keyword>
<dbReference type="AlphaFoldDB" id="A0A2T8HPK6"/>
<comment type="caution">
    <text evidence="2">The sequence shown here is derived from an EMBL/GenBank/DDBJ whole genome shotgun (WGS) entry which is preliminary data.</text>
</comment>
<reference evidence="2 3" key="1">
    <citation type="submission" date="2018-04" db="EMBL/GenBank/DDBJ databases">
        <title>Pararhodobacter oceanense sp. nov., isolated from marine intertidal sediment.</title>
        <authorList>
            <person name="Wang X.-L."/>
            <person name="Du Z.-J."/>
        </authorList>
    </citation>
    <scope>NUCLEOTIDE SEQUENCE [LARGE SCALE GENOMIC DNA]</scope>
    <source>
        <strain evidence="2 3">AM505</strain>
    </source>
</reference>
<feature type="region of interest" description="Disordered" evidence="1">
    <location>
        <begin position="220"/>
        <end position="240"/>
    </location>
</feature>
<name>A0A2T8HPK6_9RHOB</name>
<evidence type="ECO:0000256" key="1">
    <source>
        <dbReference type="SAM" id="MobiDB-lite"/>
    </source>
</evidence>
<evidence type="ECO:0000313" key="3">
    <source>
        <dbReference type="Proteomes" id="UP000245911"/>
    </source>
</evidence>
<protein>
    <submittedName>
        <fullName evidence="2">Uncharacterized protein</fullName>
    </submittedName>
</protein>